<dbReference type="GO" id="GO:0005524">
    <property type="term" value="F:ATP binding"/>
    <property type="evidence" value="ECO:0007669"/>
    <property type="project" value="UniProtKB-UniRule"/>
</dbReference>
<evidence type="ECO:0000313" key="18">
    <source>
        <dbReference type="EMBL" id="RRG22586.1"/>
    </source>
</evidence>
<comment type="caution">
    <text evidence="18">The sequence shown here is derived from an EMBL/GenBank/DDBJ whole genome shotgun (WGS) entry which is preliminary data.</text>
</comment>
<dbReference type="GO" id="GO:0008270">
    <property type="term" value="F:zinc ion binding"/>
    <property type="evidence" value="ECO:0007669"/>
    <property type="project" value="UniProtKB-UniRule"/>
</dbReference>
<comment type="similarity">
    <text evidence="3">In the N-terminal section; belongs to the AAA ATPase family.</text>
</comment>
<feature type="domain" description="AAA+ ATPase" evidence="17">
    <location>
        <begin position="243"/>
        <end position="383"/>
    </location>
</feature>
<dbReference type="CDD" id="cd19501">
    <property type="entry name" value="RecA-like_FtsH"/>
    <property type="match status" value="1"/>
</dbReference>
<evidence type="ECO:0000256" key="5">
    <source>
        <dbReference type="ARBA" id="ARBA00022692"/>
    </source>
</evidence>
<keyword evidence="12 14" id="KW-0482">Metalloprotease</keyword>
<dbReference type="Gene3D" id="1.10.8.60">
    <property type="match status" value="1"/>
</dbReference>
<evidence type="ECO:0000313" key="19">
    <source>
        <dbReference type="Proteomes" id="UP000285794"/>
    </source>
</evidence>
<dbReference type="PANTHER" id="PTHR43655">
    <property type="entry name" value="ATP-DEPENDENT PROTEASE"/>
    <property type="match status" value="1"/>
</dbReference>
<feature type="region of interest" description="Disordered" evidence="16">
    <location>
        <begin position="657"/>
        <end position="679"/>
    </location>
</feature>
<keyword evidence="5 14" id="KW-0812">Transmembrane</keyword>
<comment type="cofactor">
    <cofactor evidence="14">
        <name>Zn(2+)</name>
        <dbReference type="ChEBI" id="CHEBI:29105"/>
    </cofactor>
    <text evidence="14">Binds 1 zinc ion per subunit.</text>
</comment>
<dbReference type="InterPro" id="IPR027417">
    <property type="entry name" value="P-loop_NTPase"/>
</dbReference>
<dbReference type="Pfam" id="PF00004">
    <property type="entry name" value="AAA"/>
    <property type="match status" value="1"/>
</dbReference>
<dbReference type="InterPro" id="IPR037219">
    <property type="entry name" value="Peptidase_M41-like"/>
</dbReference>
<keyword evidence="4 14" id="KW-0645">Protease</keyword>
<evidence type="ECO:0000256" key="12">
    <source>
        <dbReference type="ARBA" id="ARBA00023049"/>
    </source>
</evidence>
<keyword evidence="13 14" id="KW-0472">Membrane</keyword>
<dbReference type="FunFam" id="3.40.50.300:FF:000001">
    <property type="entry name" value="ATP-dependent zinc metalloprotease FtsH"/>
    <property type="match status" value="1"/>
</dbReference>
<dbReference type="RefSeq" id="WP_125030213.1">
    <property type="nucleotide sequence ID" value="NZ_JAPXVP010000001.1"/>
</dbReference>
<evidence type="ECO:0000256" key="4">
    <source>
        <dbReference type="ARBA" id="ARBA00022670"/>
    </source>
</evidence>
<dbReference type="FunFam" id="1.10.8.60:FF:000019">
    <property type="entry name" value="AFG3-like AAA ATPase 2"/>
    <property type="match status" value="1"/>
</dbReference>
<keyword evidence="7 14" id="KW-0547">Nucleotide-binding</keyword>
<keyword evidence="19" id="KW-1185">Reference proteome</keyword>
<comment type="subunit">
    <text evidence="14">Homohexamer.</text>
</comment>
<dbReference type="InterPro" id="IPR003959">
    <property type="entry name" value="ATPase_AAA_core"/>
</dbReference>
<dbReference type="Pfam" id="PF06480">
    <property type="entry name" value="FtsH_ext"/>
    <property type="match status" value="1"/>
</dbReference>
<dbReference type="InterPro" id="IPR050928">
    <property type="entry name" value="ATP-dep_Zn_Metalloprotease"/>
</dbReference>
<keyword evidence="6 14" id="KW-0479">Metal-binding</keyword>
<feature type="binding site" evidence="14">
    <location>
        <position position="478"/>
    </location>
    <ligand>
        <name>Zn(2+)</name>
        <dbReference type="ChEBI" id="CHEBI:29105"/>
        <note>catalytic</note>
    </ligand>
</feature>
<evidence type="ECO:0000256" key="14">
    <source>
        <dbReference type="HAMAP-Rule" id="MF_01458"/>
    </source>
</evidence>
<dbReference type="GO" id="GO:0004222">
    <property type="term" value="F:metalloendopeptidase activity"/>
    <property type="evidence" value="ECO:0007669"/>
    <property type="project" value="InterPro"/>
</dbReference>
<comment type="similarity">
    <text evidence="14">In the central section; belongs to the AAA ATPase family.</text>
</comment>
<dbReference type="AlphaFoldDB" id="A0A425Y3P7"/>
<keyword evidence="9 14" id="KW-0862">Zinc</keyword>
<dbReference type="SUPFAM" id="SSF52540">
    <property type="entry name" value="P-loop containing nucleoside triphosphate hydrolases"/>
    <property type="match status" value="1"/>
</dbReference>
<dbReference type="InterPro" id="IPR003960">
    <property type="entry name" value="ATPase_AAA_CS"/>
</dbReference>
<organism evidence="18 19">
    <name type="scientific">Ancylomarina euxinus</name>
    <dbReference type="NCBI Taxonomy" id="2283627"/>
    <lineage>
        <taxon>Bacteria</taxon>
        <taxon>Pseudomonadati</taxon>
        <taxon>Bacteroidota</taxon>
        <taxon>Bacteroidia</taxon>
        <taxon>Marinilabiliales</taxon>
        <taxon>Marinifilaceae</taxon>
        <taxon>Ancylomarina</taxon>
    </lineage>
</organism>
<name>A0A425Y3P7_9BACT</name>
<dbReference type="GO" id="GO:0006508">
    <property type="term" value="P:proteolysis"/>
    <property type="evidence" value="ECO:0007669"/>
    <property type="project" value="UniProtKB-KW"/>
</dbReference>
<dbReference type="InterPro" id="IPR011546">
    <property type="entry name" value="Pept_M41_FtsH_extracell"/>
</dbReference>
<feature type="binding site" evidence="14">
    <location>
        <begin position="251"/>
        <end position="258"/>
    </location>
    <ligand>
        <name>ATP</name>
        <dbReference type="ChEBI" id="CHEBI:30616"/>
    </ligand>
</feature>
<evidence type="ECO:0000256" key="13">
    <source>
        <dbReference type="ARBA" id="ARBA00023136"/>
    </source>
</evidence>
<accession>A0A425Y3P7</accession>
<dbReference type="Gene3D" id="1.20.58.760">
    <property type="entry name" value="Peptidase M41"/>
    <property type="match status" value="1"/>
</dbReference>
<feature type="binding site" evidence="14">
    <location>
        <position position="474"/>
    </location>
    <ligand>
        <name>Zn(2+)</name>
        <dbReference type="ChEBI" id="CHEBI:29105"/>
        <note>catalytic</note>
    </ligand>
</feature>
<evidence type="ECO:0000256" key="10">
    <source>
        <dbReference type="ARBA" id="ARBA00022840"/>
    </source>
</evidence>
<dbReference type="EMBL" id="QQWG01000005">
    <property type="protein sequence ID" value="RRG22586.1"/>
    <property type="molecule type" value="Genomic_DNA"/>
</dbReference>
<dbReference type="InterPro" id="IPR000642">
    <property type="entry name" value="Peptidase_M41"/>
</dbReference>
<keyword evidence="11 14" id="KW-1133">Transmembrane helix</keyword>
<comment type="similarity">
    <text evidence="2 14">In the C-terminal section; belongs to the peptidase M41 family.</text>
</comment>
<dbReference type="InterPro" id="IPR005936">
    <property type="entry name" value="FtsH"/>
</dbReference>
<evidence type="ECO:0000256" key="3">
    <source>
        <dbReference type="ARBA" id="ARBA00010550"/>
    </source>
</evidence>
<feature type="active site" evidence="14">
    <location>
        <position position="475"/>
    </location>
</feature>
<evidence type="ECO:0000256" key="7">
    <source>
        <dbReference type="ARBA" id="ARBA00022741"/>
    </source>
</evidence>
<proteinExistence type="inferred from homology"/>
<dbReference type="Pfam" id="PF17862">
    <property type="entry name" value="AAA_lid_3"/>
    <property type="match status" value="1"/>
</dbReference>
<evidence type="ECO:0000256" key="9">
    <source>
        <dbReference type="ARBA" id="ARBA00022833"/>
    </source>
</evidence>
<protein>
    <recommendedName>
        <fullName evidence="14">ATP-dependent zinc metalloprotease FtsH</fullName>
        <ecNumber evidence="14">3.4.24.-</ecNumber>
    </recommendedName>
</protein>
<dbReference type="GO" id="GO:0004176">
    <property type="term" value="F:ATP-dependent peptidase activity"/>
    <property type="evidence" value="ECO:0007669"/>
    <property type="project" value="InterPro"/>
</dbReference>
<evidence type="ECO:0000256" key="11">
    <source>
        <dbReference type="ARBA" id="ARBA00022989"/>
    </source>
</evidence>
<dbReference type="PANTHER" id="PTHR43655:SF2">
    <property type="entry name" value="AFG3 LIKE MATRIX AAA PEPTIDASE SUBUNIT 2, ISOFORM A"/>
    <property type="match status" value="1"/>
</dbReference>
<dbReference type="Gene3D" id="3.40.1690.20">
    <property type="match status" value="1"/>
</dbReference>
<keyword evidence="10 14" id="KW-0067">ATP-binding</keyword>
<dbReference type="Pfam" id="PF01434">
    <property type="entry name" value="Peptidase_M41"/>
    <property type="match status" value="1"/>
</dbReference>
<evidence type="ECO:0000256" key="2">
    <source>
        <dbReference type="ARBA" id="ARBA00010044"/>
    </source>
</evidence>
<keyword evidence="8 14" id="KW-0378">Hydrolase</keyword>
<feature type="binding site" evidence="14">
    <location>
        <position position="549"/>
    </location>
    <ligand>
        <name>Zn(2+)</name>
        <dbReference type="ChEBI" id="CHEBI:29105"/>
        <note>catalytic</note>
    </ligand>
</feature>
<gene>
    <name evidence="14" type="primary">ftsH</name>
    <name evidence="18" type="ORF">DWB61_07175</name>
</gene>
<evidence type="ECO:0000256" key="6">
    <source>
        <dbReference type="ARBA" id="ARBA00022723"/>
    </source>
</evidence>
<dbReference type="GO" id="GO:0016887">
    <property type="term" value="F:ATP hydrolysis activity"/>
    <property type="evidence" value="ECO:0007669"/>
    <property type="project" value="UniProtKB-UniRule"/>
</dbReference>
<dbReference type="Proteomes" id="UP000285794">
    <property type="component" value="Unassembled WGS sequence"/>
</dbReference>
<dbReference type="SUPFAM" id="SSF140990">
    <property type="entry name" value="FtsH protease domain-like"/>
    <property type="match status" value="1"/>
</dbReference>
<feature type="transmembrane region" description="Helical" evidence="14">
    <location>
        <begin position="155"/>
        <end position="173"/>
    </location>
</feature>
<dbReference type="OrthoDB" id="9809379at2"/>
<dbReference type="PROSITE" id="PS00674">
    <property type="entry name" value="AAA"/>
    <property type="match status" value="1"/>
</dbReference>
<dbReference type="InterPro" id="IPR003593">
    <property type="entry name" value="AAA+_ATPase"/>
</dbReference>
<reference evidence="18 19" key="1">
    <citation type="submission" date="2018-07" db="EMBL/GenBank/DDBJ databases">
        <title>Draft genome sequence of Ancylomarina sp. M1P.</title>
        <authorList>
            <person name="Yadav S."/>
            <person name="Villanueva L."/>
            <person name="Damste J.S.S."/>
        </authorList>
    </citation>
    <scope>NUCLEOTIDE SEQUENCE [LARGE SCALE GENOMIC DNA]</scope>
    <source>
        <strain evidence="18 19">M1P</strain>
    </source>
</reference>
<comment type="subcellular location">
    <subcellularLocation>
        <location evidence="14">Cell membrane</location>
        <topology evidence="14">Multi-pass membrane protein</topology>
        <orientation evidence="14">Cytoplasmic side</orientation>
    </subcellularLocation>
    <subcellularLocation>
        <location evidence="1">Membrane</location>
        <topology evidence="1">Multi-pass membrane protein</topology>
    </subcellularLocation>
</comment>
<comment type="similarity">
    <text evidence="15">Belongs to the AAA ATPase family.</text>
</comment>
<dbReference type="Gene3D" id="3.40.50.300">
    <property type="entry name" value="P-loop containing nucleotide triphosphate hydrolases"/>
    <property type="match status" value="1"/>
</dbReference>
<sequence>MTEKKSPNTPPPSDKKGKSPNNMMKAPKFNAYWIYGIIALSFLAIQYFTYQQNPKETSWHKVKVEMLRNHDVEKIEIVRNLGNVNVYIKDANLEKYPDLFSNSFDSPSKAGPHYFFTIGSIENFEQNLESAQESMPEADRVAVKYVDHKDYFGDIIGFLFPILIILAIWFFVFKRMSKGAGGGAGGGNIFNVGKSKAKVFDKESDIKTNFKDVAGLAEAKQEVEEIVEFLKFPEKYTQLGGKIPKGALLVGPPGTGKTLLAKAVAGEAHVPFFSMSGSDFVEMFVGVGASRVRDLFKQAKEKSPCIIFIDEIDAIGRARGKNPNMGANDERENTLNQLLTEMDGFDTNSGVIILAATNRADILDRALMRAGRFDRQIHVELPDLNEREEIFNVHLRPLKLDESVKSEFLAKQTPGFSGADIANVCNESALIAARKKKNVIQKQDFLDAVDRIIGGLEKKNKIISVNEKKTIAYHEAGHATISWLLEYAHPLVKVTIVPRGKALGAAWYLPEERSITTKEQLLDEMCSALGGRAAEELTFGKISTGAQNDLEKVTKQAMAMVSIFGMSEKVGNVSYYDSSGQSDYGFSKPYSEKTAELIDKEVKELIETSYKRAKQILKDNMEGHQKVSQLLLEREVIFSEDLEAIFGKRDFGTEESKILPVDVPEKEERSEEENNSKAV</sequence>
<evidence type="ECO:0000256" key="1">
    <source>
        <dbReference type="ARBA" id="ARBA00004141"/>
    </source>
</evidence>
<evidence type="ECO:0000256" key="8">
    <source>
        <dbReference type="ARBA" id="ARBA00022801"/>
    </source>
</evidence>
<dbReference type="NCBIfam" id="TIGR01241">
    <property type="entry name" value="FtsH_fam"/>
    <property type="match status" value="1"/>
</dbReference>
<dbReference type="GO" id="GO:0005886">
    <property type="term" value="C:plasma membrane"/>
    <property type="evidence" value="ECO:0007669"/>
    <property type="project" value="UniProtKB-SubCell"/>
</dbReference>
<evidence type="ECO:0000256" key="15">
    <source>
        <dbReference type="RuleBase" id="RU003651"/>
    </source>
</evidence>
<feature type="region of interest" description="Disordered" evidence="16">
    <location>
        <begin position="1"/>
        <end position="22"/>
    </location>
</feature>
<comment type="function">
    <text evidence="14">Acts as a processive, ATP-dependent zinc metallopeptidase for both cytoplasmic and membrane proteins. Plays a role in the quality control of integral membrane proteins.</text>
</comment>
<dbReference type="EC" id="3.4.24.-" evidence="14"/>
<dbReference type="FunFam" id="1.20.58.760:FF:000003">
    <property type="entry name" value="AFG3-like AAA ATPase 2"/>
    <property type="match status" value="1"/>
</dbReference>
<dbReference type="HAMAP" id="MF_01458">
    <property type="entry name" value="FtsH"/>
    <property type="match status" value="1"/>
</dbReference>
<dbReference type="GO" id="GO:0030163">
    <property type="term" value="P:protein catabolic process"/>
    <property type="evidence" value="ECO:0007669"/>
    <property type="project" value="UniProtKB-UniRule"/>
</dbReference>
<evidence type="ECO:0000256" key="16">
    <source>
        <dbReference type="SAM" id="MobiDB-lite"/>
    </source>
</evidence>
<feature type="transmembrane region" description="Helical" evidence="14">
    <location>
        <begin position="32"/>
        <end position="50"/>
    </location>
</feature>
<evidence type="ECO:0000259" key="17">
    <source>
        <dbReference type="SMART" id="SM00382"/>
    </source>
</evidence>
<dbReference type="SMART" id="SM00382">
    <property type="entry name" value="AAA"/>
    <property type="match status" value="1"/>
</dbReference>
<keyword evidence="14" id="KW-1003">Cell membrane</keyword>
<dbReference type="InterPro" id="IPR041569">
    <property type="entry name" value="AAA_lid_3"/>
</dbReference>